<dbReference type="SUPFAM" id="SSF56601">
    <property type="entry name" value="beta-lactamase/transpeptidase-like"/>
    <property type="match status" value="1"/>
</dbReference>
<dbReference type="GO" id="GO:0006537">
    <property type="term" value="P:glutamate biosynthetic process"/>
    <property type="evidence" value="ECO:0007669"/>
    <property type="project" value="TreeGrafter"/>
</dbReference>
<dbReference type="PANTHER" id="PTHR12544:SF29">
    <property type="entry name" value="GLUTAMINASE"/>
    <property type="match status" value="1"/>
</dbReference>
<feature type="binding site" evidence="6">
    <location>
        <position position="250"/>
    </location>
    <ligand>
        <name>substrate</name>
    </ligand>
</feature>
<feature type="binding site" evidence="6">
    <location>
        <position position="71"/>
    </location>
    <ligand>
        <name>substrate</name>
    </ligand>
</feature>
<sequence>MRIDHYDDFDWQGLLDSIGADIAPLLTHGEVANYIPALAAVDPESFAMAFVNLRGETFTTGRASTPFSIQSISKVFALILALELEGEALWDRVGREPSGTAFNSIVQLEEDHGVPRNPLINAGAIVVTDSIVGHCGESTAIARLLAFIRKAANSLGPRIDMKVAESEEAYGDRNRALAYFMKSFGILKEDVPIALKAYFQQCAIAMSTVDLARAGLFLANGGTDPATGLELTTKTRTDRLNAIMMMCGHYDMSGDFAFSVGLPGKSGVGGGILAIIPQVGSVAVWSPRLNQAGNSLAGTQALQWFSERSQVTLF</sequence>
<dbReference type="FunFam" id="3.40.710.10:FF:000005">
    <property type="entry name" value="Glutaminase"/>
    <property type="match status" value="1"/>
</dbReference>
<dbReference type="InterPro" id="IPR015868">
    <property type="entry name" value="Glutaminase"/>
</dbReference>
<name>A0A371RHM7_9PROT</name>
<dbReference type="OrthoDB" id="9788822at2"/>
<organism evidence="7 8">
    <name type="scientific">Parvularcula marina</name>
    <dbReference type="NCBI Taxonomy" id="2292771"/>
    <lineage>
        <taxon>Bacteria</taxon>
        <taxon>Pseudomonadati</taxon>
        <taxon>Pseudomonadota</taxon>
        <taxon>Alphaproteobacteria</taxon>
        <taxon>Parvularculales</taxon>
        <taxon>Parvularculaceae</taxon>
        <taxon>Parvularcula</taxon>
    </lineage>
</organism>
<dbReference type="PANTHER" id="PTHR12544">
    <property type="entry name" value="GLUTAMINASE"/>
    <property type="match status" value="1"/>
</dbReference>
<feature type="binding site" evidence="6">
    <location>
        <position position="174"/>
    </location>
    <ligand>
        <name>substrate</name>
    </ligand>
</feature>
<evidence type="ECO:0000256" key="1">
    <source>
        <dbReference type="ARBA" id="ARBA00011076"/>
    </source>
</evidence>
<dbReference type="InterPro" id="IPR012338">
    <property type="entry name" value="Beta-lactam/transpept-like"/>
</dbReference>
<feature type="binding site" evidence="6">
    <location>
        <position position="198"/>
    </location>
    <ligand>
        <name>substrate</name>
    </ligand>
</feature>
<evidence type="ECO:0000256" key="4">
    <source>
        <dbReference type="ARBA" id="ARBA00022801"/>
    </source>
</evidence>
<dbReference type="Pfam" id="PF04960">
    <property type="entry name" value="Glutaminase"/>
    <property type="match status" value="1"/>
</dbReference>
<keyword evidence="8" id="KW-1185">Reference proteome</keyword>
<gene>
    <name evidence="6" type="primary">glsA</name>
    <name evidence="7" type="ORF">DX908_06425</name>
</gene>
<evidence type="ECO:0000256" key="2">
    <source>
        <dbReference type="ARBA" id="ARBA00011881"/>
    </source>
</evidence>
<evidence type="ECO:0000313" key="8">
    <source>
        <dbReference type="Proteomes" id="UP000264589"/>
    </source>
</evidence>
<evidence type="ECO:0000313" key="7">
    <source>
        <dbReference type="EMBL" id="RFB04954.1"/>
    </source>
</evidence>
<dbReference type="EC" id="3.5.1.2" evidence="3 6"/>
<evidence type="ECO:0000256" key="5">
    <source>
        <dbReference type="ARBA" id="ARBA00049534"/>
    </source>
</evidence>
<comment type="similarity">
    <text evidence="1 6">Belongs to the glutaminase family.</text>
</comment>
<dbReference type="NCBIfam" id="TIGR03814">
    <property type="entry name" value="Gln_ase"/>
    <property type="match status" value="1"/>
</dbReference>
<comment type="caution">
    <text evidence="7">The sequence shown here is derived from an EMBL/GenBank/DDBJ whole genome shotgun (WGS) entry which is preliminary data.</text>
</comment>
<feature type="binding site" evidence="6">
    <location>
        <position position="121"/>
    </location>
    <ligand>
        <name>substrate</name>
    </ligand>
</feature>
<comment type="subunit">
    <text evidence="2 6">Homotetramer.</text>
</comment>
<dbReference type="GO" id="GO:0004359">
    <property type="term" value="F:glutaminase activity"/>
    <property type="evidence" value="ECO:0007669"/>
    <property type="project" value="UniProtKB-UniRule"/>
</dbReference>
<accession>A0A371RHM7</accession>
<reference evidence="7 8" key="1">
    <citation type="submission" date="2018-08" db="EMBL/GenBank/DDBJ databases">
        <title>Parvularcula sp. SM1705, isolated from surface water of the South Sea China.</title>
        <authorList>
            <person name="Sun L."/>
        </authorList>
    </citation>
    <scope>NUCLEOTIDE SEQUENCE [LARGE SCALE GENOMIC DNA]</scope>
    <source>
        <strain evidence="7 8">SM1705</strain>
    </source>
</reference>
<comment type="catalytic activity">
    <reaction evidence="5 6">
        <text>L-glutamine + H2O = L-glutamate + NH4(+)</text>
        <dbReference type="Rhea" id="RHEA:15889"/>
        <dbReference type="ChEBI" id="CHEBI:15377"/>
        <dbReference type="ChEBI" id="CHEBI:28938"/>
        <dbReference type="ChEBI" id="CHEBI:29985"/>
        <dbReference type="ChEBI" id="CHEBI:58359"/>
        <dbReference type="EC" id="3.5.1.2"/>
    </reaction>
</comment>
<feature type="binding site" evidence="6">
    <location>
        <position position="167"/>
    </location>
    <ligand>
        <name>substrate</name>
    </ligand>
</feature>
<dbReference type="GO" id="GO:0006543">
    <property type="term" value="P:L-glutamine catabolic process"/>
    <property type="evidence" value="ECO:0007669"/>
    <property type="project" value="TreeGrafter"/>
</dbReference>
<dbReference type="Gene3D" id="3.40.710.10">
    <property type="entry name" value="DD-peptidase/beta-lactamase superfamily"/>
    <property type="match status" value="1"/>
</dbReference>
<dbReference type="AlphaFoldDB" id="A0A371RHM7"/>
<dbReference type="EMBL" id="QUQO01000001">
    <property type="protein sequence ID" value="RFB04954.1"/>
    <property type="molecule type" value="Genomic_DNA"/>
</dbReference>
<dbReference type="RefSeq" id="WP_116391585.1">
    <property type="nucleotide sequence ID" value="NZ_QUQO01000001.1"/>
</dbReference>
<proteinExistence type="inferred from homology"/>
<dbReference type="HAMAP" id="MF_00313">
    <property type="entry name" value="Glutaminase"/>
    <property type="match status" value="1"/>
</dbReference>
<evidence type="ECO:0000256" key="6">
    <source>
        <dbReference type="HAMAP-Rule" id="MF_00313"/>
    </source>
</evidence>
<dbReference type="NCBIfam" id="NF002133">
    <property type="entry name" value="PRK00971.1-2"/>
    <property type="match status" value="1"/>
</dbReference>
<keyword evidence="4 6" id="KW-0378">Hydrolase</keyword>
<protein>
    <recommendedName>
        <fullName evidence="3 6">Glutaminase</fullName>
        <ecNumber evidence="3 6">3.5.1.2</ecNumber>
    </recommendedName>
</protein>
<dbReference type="InParanoid" id="A0A371RHM7"/>
<dbReference type="Proteomes" id="UP000264589">
    <property type="component" value="Unassembled WGS sequence"/>
</dbReference>
<evidence type="ECO:0000256" key="3">
    <source>
        <dbReference type="ARBA" id="ARBA00012918"/>
    </source>
</evidence>
<feature type="binding site" evidence="6">
    <location>
        <position position="268"/>
    </location>
    <ligand>
        <name>substrate</name>
    </ligand>
</feature>
<dbReference type="FunCoup" id="A0A371RHM7">
    <property type="interactions" value="109"/>
</dbReference>
<keyword evidence="6" id="KW-0007">Acetylation</keyword>